<sequence length="114" mass="13381">MWQSSDRRQLYWVLTLGPYPRSDELSRQHNHRKRNPMVRVNTTIGRGTPWSVSTQPSEEELDGPCQHNHRKRNFMVRVNITIGRGTSWSGQHNQGRGTPWSVSTQPRKREYISL</sequence>
<reference evidence="2" key="1">
    <citation type="journal article" date="2021" name="Genome Biol. Evol.">
        <title>A High-Quality Reference Genome for a Parasitic Bivalve with Doubly Uniparental Inheritance (Bivalvia: Unionida).</title>
        <authorList>
            <person name="Smith C.H."/>
        </authorList>
    </citation>
    <scope>NUCLEOTIDE SEQUENCE</scope>
    <source>
        <strain evidence="2">CHS0354</strain>
    </source>
</reference>
<protein>
    <submittedName>
        <fullName evidence="2">Uncharacterized protein</fullName>
    </submittedName>
</protein>
<dbReference type="EMBL" id="JAEAOA010001663">
    <property type="protein sequence ID" value="KAK3585213.1"/>
    <property type="molecule type" value="Genomic_DNA"/>
</dbReference>
<feature type="compositionally biased region" description="Polar residues" evidence="1">
    <location>
        <begin position="42"/>
        <end position="56"/>
    </location>
</feature>
<reference evidence="2" key="2">
    <citation type="journal article" date="2021" name="Genome Biol. Evol.">
        <title>Developing a high-quality reference genome for a parasitic bivalve with doubly uniparental inheritance (Bivalvia: Unionida).</title>
        <authorList>
            <person name="Smith C.H."/>
        </authorList>
    </citation>
    <scope>NUCLEOTIDE SEQUENCE</scope>
    <source>
        <strain evidence="2">CHS0354</strain>
        <tissue evidence="2">Mantle</tissue>
    </source>
</reference>
<reference evidence="2" key="3">
    <citation type="submission" date="2023-05" db="EMBL/GenBank/DDBJ databases">
        <authorList>
            <person name="Smith C.H."/>
        </authorList>
    </citation>
    <scope>NUCLEOTIDE SEQUENCE</scope>
    <source>
        <strain evidence="2">CHS0354</strain>
        <tissue evidence="2">Mantle</tissue>
    </source>
</reference>
<feature type="region of interest" description="Disordered" evidence="1">
    <location>
        <begin position="42"/>
        <end position="68"/>
    </location>
</feature>
<gene>
    <name evidence="2" type="ORF">CHS0354_027509</name>
</gene>
<evidence type="ECO:0000256" key="1">
    <source>
        <dbReference type="SAM" id="MobiDB-lite"/>
    </source>
</evidence>
<evidence type="ECO:0000313" key="2">
    <source>
        <dbReference type="EMBL" id="KAK3585213.1"/>
    </source>
</evidence>
<feature type="compositionally biased region" description="Polar residues" evidence="1">
    <location>
        <begin position="85"/>
        <end position="105"/>
    </location>
</feature>
<feature type="region of interest" description="Disordered" evidence="1">
    <location>
        <begin position="85"/>
        <end position="114"/>
    </location>
</feature>
<comment type="caution">
    <text evidence="2">The sequence shown here is derived from an EMBL/GenBank/DDBJ whole genome shotgun (WGS) entry which is preliminary data.</text>
</comment>
<proteinExistence type="predicted"/>
<dbReference type="AlphaFoldDB" id="A0AAE0S4T3"/>
<name>A0AAE0S4T3_9BIVA</name>
<organism evidence="2 3">
    <name type="scientific">Potamilus streckersoni</name>
    <dbReference type="NCBI Taxonomy" id="2493646"/>
    <lineage>
        <taxon>Eukaryota</taxon>
        <taxon>Metazoa</taxon>
        <taxon>Spiralia</taxon>
        <taxon>Lophotrochozoa</taxon>
        <taxon>Mollusca</taxon>
        <taxon>Bivalvia</taxon>
        <taxon>Autobranchia</taxon>
        <taxon>Heteroconchia</taxon>
        <taxon>Palaeoheterodonta</taxon>
        <taxon>Unionida</taxon>
        <taxon>Unionoidea</taxon>
        <taxon>Unionidae</taxon>
        <taxon>Ambleminae</taxon>
        <taxon>Lampsilini</taxon>
        <taxon>Potamilus</taxon>
    </lineage>
</organism>
<evidence type="ECO:0000313" key="3">
    <source>
        <dbReference type="Proteomes" id="UP001195483"/>
    </source>
</evidence>
<keyword evidence="3" id="KW-1185">Reference proteome</keyword>
<accession>A0AAE0S4T3</accession>
<dbReference type="Proteomes" id="UP001195483">
    <property type="component" value="Unassembled WGS sequence"/>
</dbReference>